<dbReference type="Pfam" id="PF01370">
    <property type="entry name" value="Epimerase"/>
    <property type="match status" value="1"/>
</dbReference>
<evidence type="ECO:0000313" key="2">
    <source>
        <dbReference type="EMBL" id="MDF2256289.1"/>
    </source>
</evidence>
<comment type="caution">
    <text evidence="2">The sequence shown here is derived from an EMBL/GenBank/DDBJ whole genome shotgun (WGS) entry which is preliminary data.</text>
</comment>
<dbReference type="InterPro" id="IPR051783">
    <property type="entry name" value="NAD(P)-dependent_oxidoreduct"/>
</dbReference>
<dbReference type="PANTHER" id="PTHR48079:SF6">
    <property type="entry name" value="NAD(P)-BINDING DOMAIN-CONTAINING PROTEIN-RELATED"/>
    <property type="match status" value="1"/>
</dbReference>
<dbReference type="Proteomes" id="UP001220022">
    <property type="component" value="Unassembled WGS sequence"/>
</dbReference>
<dbReference type="SUPFAM" id="SSF51735">
    <property type="entry name" value="NAD(P)-binding Rossmann-fold domains"/>
    <property type="match status" value="1"/>
</dbReference>
<dbReference type="InterPro" id="IPR036291">
    <property type="entry name" value="NAD(P)-bd_dom_sf"/>
</dbReference>
<keyword evidence="3" id="KW-1185">Reference proteome</keyword>
<dbReference type="InterPro" id="IPR001509">
    <property type="entry name" value="Epimerase_deHydtase"/>
</dbReference>
<sequence length="289" mass="29582">MRVFVAGATGAVGRLLVPLLLAAGHEVTGTSRSRAGVDRIRAQGAAAVQVNALDADGLRRAVAEAAPEAVVHQLTDLADANGAANSRLRREGTRNLVDACEAAGVGRVVAQSICWAYPPGDGPADESVPLDATASQPRAAMVAAVRALEETASEAAVAVLLRYGILYGPGTWYAPGGAVAAALEGDPAARFLGSVEADDAVSSFVHVADAAQAAVAALGWPGGPVNIVDDEPAPAHEWLPVLAKALGVPVPKPSAGRQGWQRGAVNSLARARGWRPGHPSWRTGFTARW</sequence>
<proteinExistence type="predicted"/>
<dbReference type="PANTHER" id="PTHR48079">
    <property type="entry name" value="PROTEIN YEEZ"/>
    <property type="match status" value="1"/>
</dbReference>
<gene>
    <name evidence="2" type="ORF">P2L57_11250</name>
</gene>
<dbReference type="RefSeq" id="WP_275812148.1">
    <property type="nucleotide sequence ID" value="NZ_BAAANM010000004.1"/>
</dbReference>
<accession>A0ABT5YXK8</accession>
<reference evidence="2 3" key="1">
    <citation type="submission" date="2023-03" db="EMBL/GenBank/DDBJ databases">
        <title>Draft genome sequence of type strain Streptomyces ferralitis JCM 14344.</title>
        <authorList>
            <person name="Klaysubun C."/>
            <person name="Duangmal K."/>
        </authorList>
    </citation>
    <scope>NUCLEOTIDE SEQUENCE [LARGE SCALE GENOMIC DNA]</scope>
    <source>
        <strain evidence="2 3">JCM 14344</strain>
    </source>
</reference>
<evidence type="ECO:0000313" key="3">
    <source>
        <dbReference type="Proteomes" id="UP001220022"/>
    </source>
</evidence>
<organism evidence="2 3">
    <name type="scientific">Streptantibioticus ferralitis</name>
    <dbReference type="NCBI Taxonomy" id="236510"/>
    <lineage>
        <taxon>Bacteria</taxon>
        <taxon>Bacillati</taxon>
        <taxon>Actinomycetota</taxon>
        <taxon>Actinomycetes</taxon>
        <taxon>Kitasatosporales</taxon>
        <taxon>Streptomycetaceae</taxon>
        <taxon>Streptantibioticus</taxon>
    </lineage>
</organism>
<dbReference type="Gene3D" id="3.40.50.720">
    <property type="entry name" value="NAD(P)-binding Rossmann-like Domain"/>
    <property type="match status" value="1"/>
</dbReference>
<dbReference type="EMBL" id="JARHTQ010000006">
    <property type="protein sequence ID" value="MDF2256289.1"/>
    <property type="molecule type" value="Genomic_DNA"/>
</dbReference>
<evidence type="ECO:0000259" key="1">
    <source>
        <dbReference type="Pfam" id="PF01370"/>
    </source>
</evidence>
<protein>
    <submittedName>
        <fullName evidence="2">NAD(P)-dependent oxidoreductase</fullName>
    </submittedName>
</protein>
<name>A0ABT5YXK8_9ACTN</name>
<feature type="domain" description="NAD-dependent epimerase/dehydratase" evidence="1">
    <location>
        <begin position="3"/>
        <end position="220"/>
    </location>
</feature>